<dbReference type="Proteomes" id="UP001501456">
    <property type="component" value="Unassembled WGS sequence"/>
</dbReference>
<dbReference type="RefSeq" id="WP_344728569.1">
    <property type="nucleotide sequence ID" value="NZ_BAABBI010000001.1"/>
</dbReference>
<evidence type="ECO:0000313" key="1">
    <source>
        <dbReference type="EMBL" id="GAA3782268.1"/>
    </source>
</evidence>
<proteinExistence type="predicted"/>
<dbReference type="EMBL" id="BAABBI010000001">
    <property type="protein sequence ID" value="GAA3782268.1"/>
    <property type="molecule type" value="Genomic_DNA"/>
</dbReference>
<protein>
    <recommendedName>
        <fullName evidence="3">CRISPR-associated endonuclease Cas1</fullName>
    </recommendedName>
</protein>
<evidence type="ECO:0008006" key="3">
    <source>
        <dbReference type="Google" id="ProtNLM"/>
    </source>
</evidence>
<accession>A0ABP7H502</accession>
<sequence length="104" mass="11734">MLKKSILIERKSKVTSKHSQLIIKNDFREATIPIEDIGFIVIDNPATYVSITAFNLLVNNNAAVIICNTQHLPNGMFLNLNSHHIQQEIFKNNCINLLCSMPSL</sequence>
<keyword evidence="2" id="KW-1185">Reference proteome</keyword>
<name>A0ABP7H502_9FLAO</name>
<gene>
    <name evidence="1" type="ORF">GCM10022271_13200</name>
</gene>
<reference evidence="2" key="1">
    <citation type="journal article" date="2019" name="Int. J. Syst. Evol. Microbiol.">
        <title>The Global Catalogue of Microorganisms (GCM) 10K type strain sequencing project: providing services to taxonomists for standard genome sequencing and annotation.</title>
        <authorList>
            <consortium name="The Broad Institute Genomics Platform"/>
            <consortium name="The Broad Institute Genome Sequencing Center for Infectious Disease"/>
            <person name="Wu L."/>
            <person name="Ma J."/>
        </authorList>
    </citation>
    <scope>NUCLEOTIDE SEQUENCE [LARGE SCALE GENOMIC DNA]</scope>
    <source>
        <strain evidence="2">JCM 17525</strain>
    </source>
</reference>
<organism evidence="1 2">
    <name type="scientific">Corallibacter vietnamensis</name>
    <dbReference type="NCBI Taxonomy" id="904130"/>
    <lineage>
        <taxon>Bacteria</taxon>
        <taxon>Pseudomonadati</taxon>
        <taxon>Bacteroidota</taxon>
        <taxon>Flavobacteriia</taxon>
        <taxon>Flavobacteriales</taxon>
        <taxon>Flavobacteriaceae</taxon>
        <taxon>Corallibacter</taxon>
    </lineage>
</organism>
<comment type="caution">
    <text evidence="1">The sequence shown here is derived from an EMBL/GenBank/DDBJ whole genome shotgun (WGS) entry which is preliminary data.</text>
</comment>
<evidence type="ECO:0000313" key="2">
    <source>
        <dbReference type="Proteomes" id="UP001501456"/>
    </source>
</evidence>